<feature type="compositionally biased region" description="Low complexity" evidence="4">
    <location>
        <begin position="356"/>
        <end position="376"/>
    </location>
</feature>
<feature type="region of interest" description="Disordered" evidence="4">
    <location>
        <begin position="195"/>
        <end position="243"/>
    </location>
</feature>
<dbReference type="GeneID" id="6014501"/>
<dbReference type="InterPro" id="IPR036910">
    <property type="entry name" value="HMG_box_dom_sf"/>
</dbReference>
<dbReference type="VEuPathDB" id="FungiDB:CC1G_11980"/>
<accession>A8P0P1</accession>
<organism evidence="6 7">
    <name type="scientific">Coprinopsis cinerea (strain Okayama-7 / 130 / ATCC MYA-4618 / FGSC 9003)</name>
    <name type="common">Inky cap fungus</name>
    <name type="synonym">Hormographiella aspergillata</name>
    <dbReference type="NCBI Taxonomy" id="240176"/>
    <lineage>
        <taxon>Eukaryota</taxon>
        <taxon>Fungi</taxon>
        <taxon>Dikarya</taxon>
        <taxon>Basidiomycota</taxon>
        <taxon>Agaricomycotina</taxon>
        <taxon>Agaricomycetes</taxon>
        <taxon>Agaricomycetidae</taxon>
        <taxon>Agaricales</taxon>
        <taxon>Agaricineae</taxon>
        <taxon>Psathyrellaceae</taxon>
        <taxon>Coprinopsis</taxon>
    </lineage>
</organism>
<dbReference type="CDD" id="cd01389">
    <property type="entry name" value="HMG-box_ROX1-like"/>
    <property type="match status" value="1"/>
</dbReference>
<proteinExistence type="predicted"/>
<dbReference type="Pfam" id="PF00505">
    <property type="entry name" value="HMG_box"/>
    <property type="match status" value="1"/>
</dbReference>
<gene>
    <name evidence="6" type="ORF">CC1G_11980</name>
</gene>
<keyword evidence="2 3" id="KW-0539">Nucleus</keyword>
<feature type="compositionally biased region" description="Low complexity" evidence="4">
    <location>
        <begin position="223"/>
        <end position="243"/>
    </location>
</feature>
<dbReference type="FunCoup" id="A8P0P1">
    <property type="interactions" value="170"/>
</dbReference>
<feature type="domain" description="HMG box" evidence="5">
    <location>
        <begin position="58"/>
        <end position="127"/>
    </location>
</feature>
<feature type="compositionally biased region" description="Basic and acidic residues" evidence="4">
    <location>
        <begin position="196"/>
        <end position="211"/>
    </location>
</feature>
<dbReference type="InterPro" id="IPR009071">
    <property type="entry name" value="HMG_box_dom"/>
</dbReference>
<evidence type="ECO:0000256" key="4">
    <source>
        <dbReference type="SAM" id="MobiDB-lite"/>
    </source>
</evidence>
<dbReference type="OrthoDB" id="6247875at2759"/>
<sequence>MSSGGIAFAPNVTPTTFNDPPPPIANDDDGPESMLFPAHDEDALQPRKTSRKKPDNYIPRPPNAFILFRSAFIRSQHVSTGVETNHSTLSKIIGMTWQNLPNEERQVWHRKAKLAEEQHRLKFPQYAFKPLHSKKKGGKRKVREVGPKDQTRCAKIAELLVQGKKGKELDEAVKEFDKHHVPTIVTRFEAPITEQSFRRSSSEPASVKEEEGAPAGLSTKPRAASSSQVSCRSASSAPSCPSPLSTEILSLPVPLQTQGVSEQDTYLGVPSFDQYGFEPTPSEHTFDFNSFTFNSNIHSSDTLYQFDSQPQPLTIHPLDNTFVQPSSSTPSNQLIPPHLSIDTSLSVDMKSWSRCNSPASPSTNTNSMPTTPAYAGTPPPPSGRYRVRNTSTPEYTYQHKSSYNTATRYHPYQGLASTYDSAQVPIMEPHCDYTRTQLPPHGSEVQHVDLDYSSFMASMNPYSL</sequence>
<evidence type="ECO:0000313" key="7">
    <source>
        <dbReference type="Proteomes" id="UP000001861"/>
    </source>
</evidence>
<evidence type="ECO:0000256" key="2">
    <source>
        <dbReference type="ARBA" id="ARBA00023242"/>
    </source>
</evidence>
<dbReference type="KEGG" id="cci:CC1G_11980"/>
<name>A8P0P1_COPC7</name>
<dbReference type="AlphaFoldDB" id="A8P0P1"/>
<dbReference type="OMA" id="YNTATRY"/>
<dbReference type="SUPFAM" id="SSF47095">
    <property type="entry name" value="HMG-box"/>
    <property type="match status" value="1"/>
</dbReference>
<dbReference type="GO" id="GO:0000978">
    <property type="term" value="F:RNA polymerase II cis-regulatory region sequence-specific DNA binding"/>
    <property type="evidence" value="ECO:0007669"/>
    <property type="project" value="TreeGrafter"/>
</dbReference>
<keyword evidence="7" id="KW-1185">Reference proteome</keyword>
<dbReference type="HOGENOM" id="CLU_034202_0_0_1"/>
<dbReference type="InParanoid" id="A8P0P1"/>
<dbReference type="GO" id="GO:0005634">
    <property type="term" value="C:nucleus"/>
    <property type="evidence" value="ECO:0007669"/>
    <property type="project" value="UniProtKB-UniRule"/>
</dbReference>
<dbReference type="PANTHER" id="PTHR45789:SF2">
    <property type="entry name" value="FI18025P1"/>
    <property type="match status" value="1"/>
</dbReference>
<dbReference type="PANTHER" id="PTHR45789">
    <property type="entry name" value="FI18025P1"/>
    <property type="match status" value="1"/>
</dbReference>
<dbReference type="RefSeq" id="XP_001837936.2">
    <property type="nucleotide sequence ID" value="XM_001837884.2"/>
</dbReference>
<dbReference type="Proteomes" id="UP000001861">
    <property type="component" value="Unassembled WGS sequence"/>
</dbReference>
<dbReference type="EMBL" id="AACS02000006">
    <property type="protein sequence ID" value="EAU83886.2"/>
    <property type="molecule type" value="Genomic_DNA"/>
</dbReference>
<feature type="region of interest" description="Disordered" evidence="4">
    <location>
        <begin position="1"/>
        <end position="59"/>
    </location>
</feature>
<keyword evidence="1 3" id="KW-0238">DNA-binding</keyword>
<dbReference type="InterPro" id="IPR051356">
    <property type="entry name" value="SOX/SOX-like_TF"/>
</dbReference>
<dbReference type="GO" id="GO:0000981">
    <property type="term" value="F:DNA-binding transcription factor activity, RNA polymerase II-specific"/>
    <property type="evidence" value="ECO:0007669"/>
    <property type="project" value="TreeGrafter"/>
</dbReference>
<evidence type="ECO:0000256" key="3">
    <source>
        <dbReference type="PROSITE-ProRule" id="PRU00267"/>
    </source>
</evidence>
<protein>
    <recommendedName>
        <fullName evidence="5">HMG box domain-containing protein</fullName>
    </recommendedName>
</protein>
<dbReference type="eggNOG" id="KOG0527">
    <property type="taxonomic scope" value="Eukaryota"/>
</dbReference>
<reference evidence="6 7" key="1">
    <citation type="journal article" date="2010" name="Proc. Natl. Acad. Sci. U.S.A.">
        <title>Insights into evolution of multicellular fungi from the assembled chromosomes of the mushroom Coprinopsis cinerea (Coprinus cinereus).</title>
        <authorList>
            <person name="Stajich J.E."/>
            <person name="Wilke S.K."/>
            <person name="Ahren D."/>
            <person name="Au C.H."/>
            <person name="Birren B.W."/>
            <person name="Borodovsky M."/>
            <person name="Burns C."/>
            <person name="Canback B."/>
            <person name="Casselton L.A."/>
            <person name="Cheng C.K."/>
            <person name="Deng J."/>
            <person name="Dietrich F.S."/>
            <person name="Fargo D.C."/>
            <person name="Farman M.L."/>
            <person name="Gathman A.C."/>
            <person name="Goldberg J."/>
            <person name="Guigo R."/>
            <person name="Hoegger P.J."/>
            <person name="Hooker J.B."/>
            <person name="Huggins A."/>
            <person name="James T.Y."/>
            <person name="Kamada T."/>
            <person name="Kilaru S."/>
            <person name="Kodira C."/>
            <person name="Kues U."/>
            <person name="Kupfer D."/>
            <person name="Kwan H.S."/>
            <person name="Lomsadze A."/>
            <person name="Li W."/>
            <person name="Lilly W.W."/>
            <person name="Ma L.J."/>
            <person name="Mackey A.J."/>
            <person name="Manning G."/>
            <person name="Martin F."/>
            <person name="Muraguchi H."/>
            <person name="Natvig D.O."/>
            <person name="Palmerini H."/>
            <person name="Ramesh M.A."/>
            <person name="Rehmeyer C.J."/>
            <person name="Roe B.A."/>
            <person name="Shenoy N."/>
            <person name="Stanke M."/>
            <person name="Ter-Hovhannisyan V."/>
            <person name="Tunlid A."/>
            <person name="Velagapudi R."/>
            <person name="Vision T.J."/>
            <person name="Zeng Q."/>
            <person name="Zolan M.E."/>
            <person name="Pukkila P.J."/>
        </authorList>
    </citation>
    <scope>NUCLEOTIDE SEQUENCE [LARGE SCALE GENOMIC DNA]</scope>
    <source>
        <strain evidence="7">Okayama-7 / 130 / ATCC MYA-4618 / FGSC 9003</strain>
    </source>
</reference>
<comment type="caution">
    <text evidence="6">The sequence shown here is derived from an EMBL/GenBank/DDBJ whole genome shotgun (WGS) entry which is preliminary data.</text>
</comment>
<dbReference type="SMART" id="SM00398">
    <property type="entry name" value="HMG"/>
    <property type="match status" value="1"/>
</dbReference>
<evidence type="ECO:0000313" key="6">
    <source>
        <dbReference type="EMBL" id="EAU83886.2"/>
    </source>
</evidence>
<dbReference type="Gene3D" id="1.10.30.10">
    <property type="entry name" value="High mobility group box domain"/>
    <property type="match status" value="1"/>
</dbReference>
<feature type="DNA-binding region" description="HMG box" evidence="3">
    <location>
        <begin position="58"/>
        <end position="127"/>
    </location>
</feature>
<evidence type="ECO:0000259" key="5">
    <source>
        <dbReference type="PROSITE" id="PS50118"/>
    </source>
</evidence>
<feature type="region of interest" description="Disordered" evidence="4">
    <location>
        <begin position="352"/>
        <end position="384"/>
    </location>
</feature>
<dbReference type="PROSITE" id="PS50118">
    <property type="entry name" value="HMG_BOX_2"/>
    <property type="match status" value="1"/>
</dbReference>
<evidence type="ECO:0000256" key="1">
    <source>
        <dbReference type="ARBA" id="ARBA00023125"/>
    </source>
</evidence>